<evidence type="ECO:0000256" key="1">
    <source>
        <dbReference type="ARBA" id="ARBA00022658"/>
    </source>
</evidence>
<evidence type="ECO:0000313" key="5">
    <source>
        <dbReference type="Proteomes" id="UP000046393"/>
    </source>
</evidence>
<proteinExistence type="inferred from homology"/>
<evidence type="ECO:0000259" key="3">
    <source>
        <dbReference type="PROSITE" id="PS51650"/>
    </source>
</evidence>
<dbReference type="InterPro" id="IPR027007">
    <property type="entry name" value="C2_DOCK-type_domain"/>
</dbReference>
<dbReference type="PROSITE" id="PS51650">
    <property type="entry name" value="C2_DOCK"/>
    <property type="match status" value="1"/>
</dbReference>
<comment type="similarity">
    <text evidence="2">Belongs to the DOCK family.</text>
</comment>
<evidence type="ECO:0000256" key="2">
    <source>
        <dbReference type="PROSITE-ProRule" id="PRU00983"/>
    </source>
</evidence>
<dbReference type="InterPro" id="IPR035892">
    <property type="entry name" value="C2_domain_sf"/>
</dbReference>
<organism evidence="5 6">
    <name type="scientific">Syphacia muris</name>
    <dbReference type="NCBI Taxonomy" id="451379"/>
    <lineage>
        <taxon>Eukaryota</taxon>
        <taxon>Metazoa</taxon>
        <taxon>Ecdysozoa</taxon>
        <taxon>Nematoda</taxon>
        <taxon>Chromadorea</taxon>
        <taxon>Rhabditida</taxon>
        <taxon>Spirurina</taxon>
        <taxon>Oxyuridomorpha</taxon>
        <taxon>Oxyuroidea</taxon>
        <taxon>Oxyuridae</taxon>
        <taxon>Syphacia</taxon>
    </lineage>
</organism>
<dbReference type="GO" id="GO:0005085">
    <property type="term" value="F:guanyl-nucleotide exchange factor activity"/>
    <property type="evidence" value="ECO:0007669"/>
    <property type="project" value="UniProtKB-KW"/>
</dbReference>
<dbReference type="WBParaSite" id="SMUV_0000435301-mRNA-1">
    <property type="protein sequence ID" value="SMUV_0000435301-mRNA-1"/>
    <property type="gene ID" value="SMUV_0000435301"/>
</dbReference>
<dbReference type="PANTHER" id="PTHR23317">
    <property type="entry name" value="DEDICATOR OF CYTOKINESIS DOCK"/>
    <property type="match status" value="1"/>
</dbReference>
<dbReference type="Pfam" id="PF20421">
    <property type="entry name" value="DHR-2_Lobe_C"/>
    <property type="match status" value="1"/>
</dbReference>
<dbReference type="Gene3D" id="2.60.40.150">
    <property type="entry name" value="C2 domain"/>
    <property type="match status" value="1"/>
</dbReference>
<dbReference type="InterPro" id="IPR026791">
    <property type="entry name" value="DOCK"/>
</dbReference>
<feature type="domain" description="C2 DOCK-type" evidence="3">
    <location>
        <begin position="372"/>
        <end position="552"/>
    </location>
</feature>
<dbReference type="InterPro" id="IPR046773">
    <property type="entry name" value="DOCKER_Lobe_C"/>
</dbReference>
<dbReference type="Pfam" id="PF20422">
    <property type="entry name" value="DHR-2_Lobe_B"/>
    <property type="match status" value="1"/>
</dbReference>
<dbReference type="GO" id="GO:0007264">
    <property type="term" value="P:small GTPase-mediated signal transduction"/>
    <property type="evidence" value="ECO:0007669"/>
    <property type="project" value="InterPro"/>
</dbReference>
<dbReference type="STRING" id="451379.A0A158R4T4"/>
<dbReference type="InterPro" id="IPR043161">
    <property type="entry name" value="DOCK_C_lobe_A"/>
</dbReference>
<dbReference type="InterPro" id="IPR046769">
    <property type="entry name" value="DOCKER_Lobe_A"/>
</dbReference>
<keyword evidence="1" id="KW-0344">Guanine-nucleotide releasing factor</keyword>
<dbReference type="Pfam" id="PF06920">
    <property type="entry name" value="DHR-2_Lobe_A"/>
    <property type="match status" value="1"/>
</dbReference>
<dbReference type="Pfam" id="PF14429">
    <property type="entry name" value="DOCK-C2"/>
    <property type="match status" value="1"/>
</dbReference>
<reference evidence="6" key="1">
    <citation type="submission" date="2016-04" db="UniProtKB">
        <authorList>
            <consortium name="WormBaseParasite"/>
        </authorList>
    </citation>
    <scope>IDENTIFICATION</scope>
</reference>
<sequence>MFSTPTKSIEFHYAGFGGDYDIRSDADLFPLSFEADLTLEEERAVSNAKKRYCLFRKQNNGKVVLEIRKSPSIAPNQPLIIVNQVLLSKNRKGRSVLEVTYFKAKSADFLLCFSLYSRILELYIIFVFQPVNRVLQLVEPLFVRLFLFDARSGKRISEEFRVSPRYGESDAADDNEFEDLKSTMICSVAQPHRDIYVVARIERILSPDHSGEIYTKTNADSKTLSKLIKNVQAAASKLCKFRMPFAWAIKFHKVLTFFYRPTFQEMLGGSTKIQEDNPLYRWDGNKMADSDLQKVLNDLANEKSGKTSIIPGSSISLSVDISAKINDNTRFAVRISPSYTAIQPWNTLPETSPCFEVQPFSDTINEPYTNLVNNLYVYPLLLKYDGQKVFTKARNIACTVQFVASAERTRNSKAIYDRFAHPIPFVSKIRCTVQHHEQNPAFADEIKIQLPLGLDPSDHLLFSFSHIAVSAAVQKPNEPFEIPIGYSWLPLVKNDRLVMENDEQEVALPVAADLPEGYITYQSLGLGKGHIGPEVRWVEGGKPLFRVRLRLVSSVFTTETRLQSFFQGCQKLQAIGLNLSSRTPSALLEVEIDRLVPFLPLILSRLLLLLPNCTTDEMAITLVYFRTLIGVVDRAVVAGRSPLINSFVKNHLHSSGMKLAGESDEETTYSAICKYATILVRNFIVTLATIFRQLGFLLDVAAKSMAQKLMDTELYKEPRRKRFSENLCSRIKNFIEQVVPLLVMKHREIPVETRLANSAIAYFLRCCLSFLDRGSVFSWIHYTVTKFDEADSRLLREYKLDLLQILAGHEHWLPLALPLLCDSAGDVIKLDESVSSNRTDFGKLVYTFLIYLFNDIFTMFTNFITDIHYMDEFTLTEGYCTRHFLTGLLLQELQCAFREPREYRRRAIALVRNVLAKHSIDKRYRELRSQTRIATLYIPLLRIVLDNLGELDPSLSNFENSIQSAAGPQMGSGQSSLFVFQLIRNSFFESRDLLLSVVYVLYRMPRKVFEALLLDAEGSGSGLIDFVRLLELVLEFFKYRGMKFTLSRTSGKRFLKTGPLEALSLLIEALLLQLNSRMISIQTSAASILHIILKSGYEDYIQSEQNGIIRVADLHIQLADSYRGSAALRSAWFDTLAETHIHDRWYPEAAICEMHVLAIMAKELSSSATFDWGLFSAGNDCIASEEDVYGDERNVEKAGFTIRNFTAKVEKTIQTLVLAERYEAIGFIILFVYTQSVLKFFYAFLALVSMYVELQQAYSLADQVKITGKRHLGAYFRVFFFSSTFFGDEHKTEWIYREPGLTSLAEAYERMTKSCRLALGHEKVQIIPEKEIDEEKLDKDCAYIQMTHVEPVAIDGDKTSFEAHTNLRRFMYESNDVDTTVPEDAPNLARQALKKVYLTSELRSSVSPFPNTCRRQRVDTREEEFMNPLELAVDKLTFKADQITRLDVKGLQLLLQGAVQPTVNVGPLAYAEAFTAPEQRERYGDEGVMRLAMAFRKLMTVCADALQVNEAAISSDQAEYQQMLKDGYVAMMERLNSYFGDMMSLNPSNNRKSKVLLNAIGGLKE</sequence>
<evidence type="ECO:0000259" key="4">
    <source>
        <dbReference type="PROSITE" id="PS51651"/>
    </source>
</evidence>
<feature type="domain" description="DOCKER" evidence="4">
    <location>
        <begin position="1120"/>
        <end position="1544"/>
    </location>
</feature>
<dbReference type="InterPro" id="IPR043162">
    <property type="entry name" value="DOCK_C_lobe_C"/>
</dbReference>
<evidence type="ECO:0000313" key="6">
    <source>
        <dbReference type="WBParaSite" id="SMUV_0000435301-mRNA-1"/>
    </source>
</evidence>
<dbReference type="Proteomes" id="UP000046393">
    <property type="component" value="Unplaced"/>
</dbReference>
<dbReference type="InterPro" id="IPR027357">
    <property type="entry name" value="DOCKER_dom"/>
</dbReference>
<dbReference type="PROSITE" id="PS51651">
    <property type="entry name" value="DOCKER"/>
    <property type="match status" value="1"/>
</dbReference>
<dbReference type="InterPro" id="IPR046770">
    <property type="entry name" value="DOCKER_Lobe_B"/>
</dbReference>
<name>A0A158R4T4_9BILA</name>
<dbReference type="Gene3D" id="1.25.40.410">
    <property type="match status" value="1"/>
</dbReference>
<dbReference type="PANTHER" id="PTHR23317:SF26">
    <property type="entry name" value="ZIZIMIN, ISOFORM K"/>
    <property type="match status" value="1"/>
</dbReference>
<dbReference type="Gene3D" id="1.20.58.740">
    <property type="match status" value="1"/>
</dbReference>
<keyword evidence="5" id="KW-1185">Reference proteome</keyword>
<protein>
    <submittedName>
        <fullName evidence="6">C2 DOCK-type domain-containing protein</fullName>
    </submittedName>
</protein>
<accession>A0A158R4T4</accession>